<keyword evidence="1" id="KW-0812">Transmembrane</keyword>
<dbReference type="EMBL" id="CP030280">
    <property type="protein sequence ID" value="AWY98231.1"/>
    <property type="molecule type" value="Genomic_DNA"/>
</dbReference>
<name>A0A2Z4UB16_9FIRM</name>
<protein>
    <submittedName>
        <fullName evidence="2">Uncharacterized protein</fullName>
    </submittedName>
</protein>
<organism evidence="2 3">
    <name type="scientific">Blautia argi</name>
    <dbReference type="NCBI Taxonomy" id="1912897"/>
    <lineage>
        <taxon>Bacteria</taxon>
        <taxon>Bacillati</taxon>
        <taxon>Bacillota</taxon>
        <taxon>Clostridia</taxon>
        <taxon>Lachnospirales</taxon>
        <taxon>Lachnospiraceae</taxon>
        <taxon>Blautia</taxon>
    </lineage>
</organism>
<dbReference type="AlphaFoldDB" id="A0A2Z4UB16"/>
<gene>
    <name evidence="2" type="ORF">DQQ01_08810</name>
</gene>
<accession>A0A2Z4UB16</accession>
<keyword evidence="3" id="KW-1185">Reference proteome</keyword>
<sequence length="65" mass="7486">MNTADKLEKVLAHDDINYDYTYAFATLGNYYNTESLMRKLCTFVGFSVSLIFPVAFVSLIYFILL</sequence>
<dbReference type="Proteomes" id="UP000250003">
    <property type="component" value="Chromosome"/>
</dbReference>
<dbReference type="KEGG" id="blau:DQQ01_08810"/>
<keyword evidence="1" id="KW-0472">Membrane</keyword>
<keyword evidence="1" id="KW-1133">Transmembrane helix</keyword>
<reference evidence="3" key="1">
    <citation type="submission" date="2018-06" db="EMBL/GenBank/DDBJ databases">
        <title>Description of Blautia argi sp. nov., a new anaerobic isolated from dog feces.</title>
        <authorList>
            <person name="Chang Y.-H."/>
            <person name="Paek J."/>
            <person name="Shin Y."/>
        </authorList>
    </citation>
    <scope>NUCLEOTIDE SEQUENCE [LARGE SCALE GENOMIC DNA]</scope>
    <source>
        <strain evidence="3">KCTC 15426</strain>
    </source>
</reference>
<evidence type="ECO:0000256" key="1">
    <source>
        <dbReference type="SAM" id="Phobius"/>
    </source>
</evidence>
<feature type="transmembrane region" description="Helical" evidence="1">
    <location>
        <begin position="40"/>
        <end position="64"/>
    </location>
</feature>
<evidence type="ECO:0000313" key="2">
    <source>
        <dbReference type="EMBL" id="AWY98231.1"/>
    </source>
</evidence>
<proteinExistence type="predicted"/>
<evidence type="ECO:0000313" key="3">
    <source>
        <dbReference type="Proteomes" id="UP000250003"/>
    </source>
</evidence>